<reference evidence="2 3" key="1">
    <citation type="submission" date="2020-06" db="EMBL/GenBank/DDBJ databases">
        <title>Interaction of electrochemicaly active bacteria, Geobacter bremensis R4 on different carbon anode.</title>
        <authorList>
            <person name="Meng L."/>
            <person name="Yoshida N."/>
        </authorList>
    </citation>
    <scope>NUCLEOTIDE SEQUENCE [LARGE SCALE GENOMIC DNA]</scope>
    <source>
        <strain evidence="2 3">R4</strain>
    </source>
</reference>
<dbReference type="EMBL" id="AP023213">
    <property type="protein sequence ID" value="BCG46889.1"/>
    <property type="molecule type" value="Genomic_DNA"/>
</dbReference>
<name>A0A6S6M019_9BACT</name>
<evidence type="ECO:0000313" key="2">
    <source>
        <dbReference type="EMBL" id="BCG46889.1"/>
    </source>
</evidence>
<dbReference type="InterPro" id="IPR055902">
    <property type="entry name" value="DUF7479"/>
</dbReference>
<proteinExistence type="predicted"/>
<dbReference type="NCBIfam" id="NF045645">
    <property type="entry name" value="DVU_1557_fam"/>
    <property type="match status" value="1"/>
</dbReference>
<keyword evidence="3" id="KW-1185">Reference proteome</keyword>
<organism evidence="2 3">
    <name type="scientific">Citrifermentans bremense</name>
    <dbReference type="NCBI Taxonomy" id="60035"/>
    <lineage>
        <taxon>Bacteria</taxon>
        <taxon>Pseudomonadati</taxon>
        <taxon>Thermodesulfobacteriota</taxon>
        <taxon>Desulfuromonadia</taxon>
        <taxon>Geobacterales</taxon>
        <taxon>Geobacteraceae</taxon>
        <taxon>Citrifermentans</taxon>
    </lineage>
</organism>
<accession>A0A6S6M019</accession>
<sequence>MKEPMNSYEQIVLDVSDEGERLLEDRLIQRGDVQRVIHHAEATGKKLVHRGTGRALAFYRPKSVTYWVEYSQNGEVFRVFTAYSHRMVLKSSGSTKEWVKSGAGSDWHCDQCRTPLEVQTVRLQYMQSIFPINLPACSGCGFILIDEELAIGKVAEAEQALEDK</sequence>
<gene>
    <name evidence="2" type="ORF">GEOBRER4_n1704</name>
</gene>
<feature type="domain" description="DUF7479" evidence="1">
    <location>
        <begin position="106"/>
        <end position="164"/>
    </location>
</feature>
<dbReference type="KEGG" id="gbn:GEOBRER4_16390"/>
<dbReference type="InterPro" id="IPR054656">
    <property type="entry name" value="DVU_1557-like"/>
</dbReference>
<evidence type="ECO:0000313" key="3">
    <source>
        <dbReference type="Proteomes" id="UP000515472"/>
    </source>
</evidence>
<evidence type="ECO:0000259" key="1">
    <source>
        <dbReference type="Pfam" id="PF24292"/>
    </source>
</evidence>
<protein>
    <recommendedName>
        <fullName evidence="1">DUF7479 domain-containing protein</fullName>
    </recommendedName>
</protein>
<dbReference type="RefSeq" id="WP_226377926.1">
    <property type="nucleotide sequence ID" value="NZ_AP023213.1"/>
</dbReference>
<dbReference type="Pfam" id="PF24292">
    <property type="entry name" value="DUF7479"/>
    <property type="match status" value="1"/>
</dbReference>
<dbReference type="AlphaFoldDB" id="A0A6S6M019"/>
<dbReference type="Proteomes" id="UP000515472">
    <property type="component" value="Chromosome"/>
</dbReference>